<dbReference type="InterPro" id="IPR029058">
    <property type="entry name" value="AB_hydrolase_fold"/>
</dbReference>
<dbReference type="SUPFAM" id="SSF53474">
    <property type="entry name" value="alpha/beta-Hydrolases"/>
    <property type="match status" value="1"/>
</dbReference>
<keyword evidence="1" id="KW-0732">Signal</keyword>
<feature type="signal peptide" evidence="1">
    <location>
        <begin position="1"/>
        <end position="23"/>
    </location>
</feature>
<dbReference type="GO" id="GO:0009002">
    <property type="term" value="F:serine-type D-Ala-D-Ala carboxypeptidase activity"/>
    <property type="evidence" value="ECO:0007669"/>
    <property type="project" value="UniProtKB-EC"/>
</dbReference>
<keyword evidence="3" id="KW-0645">Protease</keyword>
<dbReference type="RefSeq" id="WP_109322072.1">
    <property type="nucleotide sequence ID" value="NZ_CP029346.1"/>
</dbReference>
<keyword evidence="3" id="KW-0378">Hydrolase</keyword>
<feature type="chain" id="PRO_5015626892" evidence="1">
    <location>
        <begin position="24"/>
        <end position="331"/>
    </location>
</feature>
<dbReference type="AlphaFoldDB" id="A0A2S2DSE3"/>
<dbReference type="InterPro" id="IPR000073">
    <property type="entry name" value="AB_hydrolase_1"/>
</dbReference>
<protein>
    <submittedName>
        <fullName evidence="3">Serine-type D-Ala-D-Ala carboxypeptidase</fullName>
        <ecNumber evidence="3">3.4.16.4</ecNumber>
    </submittedName>
</protein>
<keyword evidence="4" id="KW-1185">Reference proteome</keyword>
<proteinExistence type="predicted"/>
<dbReference type="Proteomes" id="UP000245468">
    <property type="component" value="Chromosome"/>
</dbReference>
<evidence type="ECO:0000313" key="3">
    <source>
        <dbReference type="EMBL" id="AWL08313.1"/>
    </source>
</evidence>
<name>A0A2S2DSE3_9BACT</name>
<feature type="domain" description="AB hydrolase-1" evidence="2">
    <location>
        <begin position="80"/>
        <end position="233"/>
    </location>
</feature>
<reference evidence="4" key="1">
    <citation type="submission" date="2018-05" db="EMBL/GenBank/DDBJ databases">
        <title>Pseudarcicella sp. HME7025 Genome sequencing and assembly.</title>
        <authorList>
            <person name="Kim H."/>
            <person name="Kang H."/>
            <person name="Joh K."/>
        </authorList>
    </citation>
    <scope>NUCLEOTIDE SEQUENCE [LARGE SCALE GENOMIC DNA]</scope>
    <source>
        <strain evidence="4">HME7025</strain>
    </source>
</reference>
<evidence type="ECO:0000313" key="4">
    <source>
        <dbReference type="Proteomes" id="UP000245468"/>
    </source>
</evidence>
<dbReference type="EC" id="3.4.16.4" evidence="3"/>
<sequence>MKKVFIPVIIGLILFFTLGPSPQAPTLDRGVTWKNIPDSLPALSKYLQNKEASFPQIKPNNEAKIVWADSLNPQKTKWVFMYVHGFSASQMEGNPVHRQIAKTFGANLLLTRVAGHGFATSDSVLQHVTADDYYESVENQLALAKKMGENVIVLATSFGGALSLSLASRHPEIKALLLYSPCIAIADPAAVLMDNPWGLQLARKVVGGDHRDIPAQNSAHNQYWNLHYRLEGAVELQNFLTNQMTDEVFEQVKCPVFMGYYYKDDAHQDPVVSVKAMRHMFPYLGTSPTQKKEMAFPLAENHVITSDILAKRTDLPLKASIQFLKEIVHLP</sequence>
<organism evidence="3 4">
    <name type="scientific">Aquirufa nivalisilvae</name>
    <dbReference type="NCBI Taxonomy" id="2516557"/>
    <lineage>
        <taxon>Bacteria</taxon>
        <taxon>Pseudomonadati</taxon>
        <taxon>Bacteroidota</taxon>
        <taxon>Cytophagia</taxon>
        <taxon>Cytophagales</taxon>
        <taxon>Flectobacillaceae</taxon>
        <taxon>Aquirufa</taxon>
    </lineage>
</organism>
<keyword evidence="3" id="KW-0121">Carboxypeptidase</keyword>
<dbReference type="EMBL" id="CP029346">
    <property type="protein sequence ID" value="AWL08313.1"/>
    <property type="molecule type" value="Genomic_DNA"/>
</dbReference>
<gene>
    <name evidence="3" type="primary">vanY</name>
    <name evidence="3" type="ORF">HME7025_00441</name>
</gene>
<evidence type="ECO:0000256" key="1">
    <source>
        <dbReference type="SAM" id="SignalP"/>
    </source>
</evidence>
<dbReference type="Gene3D" id="3.40.50.1820">
    <property type="entry name" value="alpha/beta hydrolase"/>
    <property type="match status" value="1"/>
</dbReference>
<accession>A0A2S2DSE3</accession>
<dbReference type="KEGG" id="psez:HME7025_00441"/>
<evidence type="ECO:0000259" key="2">
    <source>
        <dbReference type="Pfam" id="PF00561"/>
    </source>
</evidence>
<dbReference type="OrthoDB" id="5416147at2"/>
<dbReference type="Pfam" id="PF00561">
    <property type="entry name" value="Abhydrolase_1"/>
    <property type="match status" value="1"/>
</dbReference>